<dbReference type="HOGENOM" id="CLU_012184_1_3_1"/>
<dbReference type="InParanoid" id="I7LT62"/>
<evidence type="ECO:0000259" key="5">
    <source>
        <dbReference type="SMART" id="SM00645"/>
    </source>
</evidence>
<dbReference type="OrthoDB" id="190265at2759"/>
<dbReference type="EMBL" id="GG662490">
    <property type="protein sequence ID" value="EAR84465.1"/>
    <property type="molecule type" value="Genomic_DNA"/>
</dbReference>
<reference evidence="8" key="1">
    <citation type="journal article" date="2006" name="PLoS Biol.">
        <title>Macronuclear genome sequence of the ciliate Tetrahymena thermophila, a model eukaryote.</title>
        <authorList>
            <person name="Eisen J.A."/>
            <person name="Coyne R.S."/>
            <person name="Wu M."/>
            <person name="Wu D."/>
            <person name="Thiagarajan M."/>
            <person name="Wortman J.R."/>
            <person name="Badger J.H."/>
            <person name="Ren Q."/>
            <person name="Amedeo P."/>
            <person name="Jones K.M."/>
            <person name="Tallon L.J."/>
            <person name="Delcher A.L."/>
            <person name="Salzberg S.L."/>
            <person name="Silva J.C."/>
            <person name="Haas B.J."/>
            <person name="Majoros W.H."/>
            <person name="Farzad M."/>
            <person name="Carlton J.M."/>
            <person name="Smith R.K. Jr."/>
            <person name="Garg J."/>
            <person name="Pearlman R.E."/>
            <person name="Karrer K.M."/>
            <person name="Sun L."/>
            <person name="Manning G."/>
            <person name="Elde N.C."/>
            <person name="Turkewitz A.P."/>
            <person name="Asai D.J."/>
            <person name="Wilkes D.E."/>
            <person name="Wang Y."/>
            <person name="Cai H."/>
            <person name="Collins K."/>
            <person name="Stewart B.A."/>
            <person name="Lee S.R."/>
            <person name="Wilamowska K."/>
            <person name="Weinberg Z."/>
            <person name="Ruzzo W.L."/>
            <person name="Wloga D."/>
            <person name="Gaertig J."/>
            <person name="Frankel J."/>
            <person name="Tsao C.-C."/>
            <person name="Gorovsky M.A."/>
            <person name="Keeling P.J."/>
            <person name="Waller R.F."/>
            <person name="Patron N.J."/>
            <person name="Cherry J.M."/>
            <person name="Stover N.A."/>
            <person name="Krieger C.J."/>
            <person name="del Toro C."/>
            <person name="Ryder H.F."/>
            <person name="Williamson S.C."/>
            <person name="Barbeau R.A."/>
            <person name="Hamilton E.P."/>
            <person name="Orias E."/>
        </authorList>
    </citation>
    <scope>NUCLEOTIDE SEQUENCE [LARGE SCALE GENOMIC DNA]</scope>
    <source>
        <strain evidence="8">SB210</strain>
    </source>
</reference>
<evidence type="ECO:0000256" key="2">
    <source>
        <dbReference type="ARBA" id="ARBA00023145"/>
    </source>
</evidence>
<organism evidence="7 8">
    <name type="scientific">Tetrahymena thermophila (strain SB210)</name>
    <dbReference type="NCBI Taxonomy" id="312017"/>
    <lineage>
        <taxon>Eukaryota</taxon>
        <taxon>Sar</taxon>
        <taxon>Alveolata</taxon>
        <taxon>Ciliophora</taxon>
        <taxon>Intramacronucleata</taxon>
        <taxon>Oligohymenophorea</taxon>
        <taxon>Hymenostomatida</taxon>
        <taxon>Tetrahymenina</taxon>
        <taxon>Tetrahymenidae</taxon>
        <taxon>Tetrahymena</taxon>
    </lineage>
</organism>
<protein>
    <submittedName>
        <fullName evidence="7">Papain family cysteine protease</fullName>
    </submittedName>
</protein>
<dbReference type="OMA" id="LTEWEIW"/>
<evidence type="ECO:0000259" key="6">
    <source>
        <dbReference type="SMART" id="SM00848"/>
    </source>
</evidence>
<evidence type="ECO:0000313" key="8">
    <source>
        <dbReference type="Proteomes" id="UP000009168"/>
    </source>
</evidence>
<dbReference type="InterPro" id="IPR013201">
    <property type="entry name" value="Prot_inhib_I29"/>
</dbReference>
<gene>
    <name evidence="7" type="ORF">TTHERM_00691630</name>
</gene>
<dbReference type="MEROPS" id="C01.A54"/>
<dbReference type="CDD" id="cd02248">
    <property type="entry name" value="Peptidase_C1A"/>
    <property type="match status" value="1"/>
</dbReference>
<sequence length="336" mass="37722">MRIIALITLLLVVSPIIADSTNNFSVSALFAYNKWRYANKRTYFSLEEQQFRQQIFFETHERIQNHNSNPEATYKLAHNQFSDMPQEEFASRVLMKSSQLIPRNAVQAQNNNSTTQQHTAQDVQLPASFDWRDYGILSDVKDQGQCGSCWAFSTTGILEALYFMENRQKISFSEQQLVDCATNSNGFNSYGCSGGWPEEALKYVAKFGILKEEQYPYLAVDSKCKVSSPTSDGFKVQSFYFIDKTADALKNTVARIPVSVLVDASTWGSYSSGVYNGCGNTQTYNLNHAVVAIGYDEQGNWIIRNSWSTSWGMDGHMKLAPGNTCGILLSPLIAVR</sequence>
<accession>I7LT62</accession>
<evidence type="ECO:0000256" key="3">
    <source>
        <dbReference type="ARBA" id="ARBA00023157"/>
    </source>
</evidence>
<evidence type="ECO:0000256" key="1">
    <source>
        <dbReference type="ARBA" id="ARBA00008455"/>
    </source>
</evidence>
<keyword evidence="3" id="KW-1015">Disulfide bond</keyword>
<dbReference type="Gene3D" id="3.90.70.10">
    <property type="entry name" value="Cysteine proteinases"/>
    <property type="match status" value="1"/>
</dbReference>
<dbReference type="InterPro" id="IPR039417">
    <property type="entry name" value="Peptidase_C1A_papain-like"/>
</dbReference>
<dbReference type="GO" id="GO:0006508">
    <property type="term" value="P:proteolysis"/>
    <property type="evidence" value="ECO:0007669"/>
    <property type="project" value="UniProtKB-KW"/>
</dbReference>
<dbReference type="SMART" id="SM00848">
    <property type="entry name" value="Inhibitor_I29"/>
    <property type="match status" value="1"/>
</dbReference>
<keyword evidence="2" id="KW-0865">Zymogen</keyword>
<dbReference type="InterPro" id="IPR000668">
    <property type="entry name" value="Peptidase_C1A_C"/>
</dbReference>
<keyword evidence="7" id="KW-0378">Hydrolase</keyword>
<dbReference type="InterPro" id="IPR025660">
    <property type="entry name" value="Pept_his_AS"/>
</dbReference>
<dbReference type="GO" id="GO:0008234">
    <property type="term" value="F:cysteine-type peptidase activity"/>
    <property type="evidence" value="ECO:0007669"/>
    <property type="project" value="InterPro"/>
</dbReference>
<feature type="chain" id="PRO_5018522963" evidence="4">
    <location>
        <begin position="19"/>
        <end position="336"/>
    </location>
</feature>
<keyword evidence="4" id="KW-0732">Signal</keyword>
<dbReference type="InterPro" id="IPR038765">
    <property type="entry name" value="Papain-like_cys_pep_sf"/>
</dbReference>
<keyword evidence="8" id="KW-1185">Reference proteome</keyword>
<dbReference type="Proteomes" id="UP000009168">
    <property type="component" value="Unassembled WGS sequence"/>
</dbReference>
<dbReference type="SMART" id="SM00645">
    <property type="entry name" value="Pept_C1"/>
    <property type="match status" value="1"/>
</dbReference>
<feature type="domain" description="Peptidase C1A papain C-terminal" evidence="5">
    <location>
        <begin position="125"/>
        <end position="335"/>
    </location>
</feature>
<feature type="signal peptide" evidence="4">
    <location>
        <begin position="1"/>
        <end position="18"/>
    </location>
</feature>
<evidence type="ECO:0000313" key="7">
    <source>
        <dbReference type="EMBL" id="EAR84465.1"/>
    </source>
</evidence>
<name>I7LT62_TETTS</name>
<dbReference type="PROSITE" id="PS00639">
    <property type="entry name" value="THIOL_PROTEASE_HIS"/>
    <property type="match status" value="1"/>
</dbReference>
<dbReference type="InterPro" id="IPR013128">
    <property type="entry name" value="Peptidase_C1A"/>
</dbReference>
<proteinExistence type="inferred from homology"/>
<feature type="domain" description="Cathepsin propeptide inhibitor" evidence="6">
    <location>
        <begin position="32"/>
        <end position="89"/>
    </location>
</feature>
<dbReference type="PRINTS" id="PR00705">
    <property type="entry name" value="PAPAIN"/>
</dbReference>
<dbReference type="eggNOG" id="KOG1543">
    <property type="taxonomic scope" value="Eukaryota"/>
</dbReference>
<dbReference type="RefSeq" id="XP_001032128.1">
    <property type="nucleotide sequence ID" value="XM_001032128.1"/>
</dbReference>
<keyword evidence="7" id="KW-0645">Protease</keyword>
<dbReference type="InterPro" id="IPR000169">
    <property type="entry name" value="Pept_cys_AS"/>
</dbReference>
<dbReference type="KEGG" id="tet:TTHERM_00691630"/>
<dbReference type="PROSITE" id="PS00139">
    <property type="entry name" value="THIOL_PROTEASE_CYS"/>
    <property type="match status" value="1"/>
</dbReference>
<dbReference type="Pfam" id="PF00112">
    <property type="entry name" value="Peptidase_C1"/>
    <property type="match status" value="1"/>
</dbReference>
<dbReference type="SUPFAM" id="SSF54001">
    <property type="entry name" value="Cysteine proteinases"/>
    <property type="match status" value="1"/>
</dbReference>
<evidence type="ECO:0000256" key="4">
    <source>
        <dbReference type="SAM" id="SignalP"/>
    </source>
</evidence>
<dbReference type="GeneID" id="7830805"/>
<dbReference type="PANTHER" id="PTHR12411">
    <property type="entry name" value="CYSTEINE PROTEASE FAMILY C1-RELATED"/>
    <property type="match status" value="1"/>
</dbReference>
<dbReference type="AlphaFoldDB" id="I7LT62"/>
<comment type="similarity">
    <text evidence="1">Belongs to the peptidase C1 family.</text>
</comment>
<dbReference type="Pfam" id="PF08246">
    <property type="entry name" value="Inhibitor_I29"/>
    <property type="match status" value="1"/>
</dbReference>